<evidence type="ECO:0000313" key="6">
    <source>
        <dbReference type="RefSeq" id="XP_010505721.1"/>
    </source>
</evidence>
<dbReference type="RefSeq" id="XP_010505721.1">
    <property type="nucleotide sequence ID" value="XM_010507419.2"/>
</dbReference>
<organism evidence="5 6">
    <name type="scientific">Camelina sativa</name>
    <name type="common">False flax</name>
    <name type="synonym">Myagrum sativum</name>
    <dbReference type="NCBI Taxonomy" id="90675"/>
    <lineage>
        <taxon>Eukaryota</taxon>
        <taxon>Viridiplantae</taxon>
        <taxon>Streptophyta</taxon>
        <taxon>Embryophyta</taxon>
        <taxon>Tracheophyta</taxon>
        <taxon>Spermatophyta</taxon>
        <taxon>Magnoliopsida</taxon>
        <taxon>eudicotyledons</taxon>
        <taxon>Gunneridae</taxon>
        <taxon>Pentapetalae</taxon>
        <taxon>rosids</taxon>
        <taxon>malvids</taxon>
        <taxon>Brassicales</taxon>
        <taxon>Brassicaceae</taxon>
        <taxon>Camelineae</taxon>
        <taxon>Camelina</taxon>
    </lineage>
</organism>
<dbReference type="Pfam" id="PF00736">
    <property type="entry name" value="EF1_GNE"/>
    <property type="match status" value="1"/>
</dbReference>
<dbReference type="Proteomes" id="UP000694864">
    <property type="component" value="Chromosome 4"/>
</dbReference>
<dbReference type="PANTHER" id="PTHR11595">
    <property type="entry name" value="EF-HAND AND COILED-COIL DOMAIN-CONTAINING FAMILY MEMBER"/>
    <property type="match status" value="1"/>
</dbReference>
<evidence type="ECO:0000256" key="2">
    <source>
        <dbReference type="ARBA" id="ARBA00022768"/>
    </source>
</evidence>
<dbReference type="PANTHER" id="PTHR11595:SF78">
    <property type="entry name" value="TRANSLATION ELONGATION FACTOR EF1B BETA_DELTA SUBUNIT GUANINE NUCLEOTIDE EXCHANGE DOMAIN-CONTAINING PROTEIN"/>
    <property type="match status" value="1"/>
</dbReference>
<comment type="similarity">
    <text evidence="1">Belongs to the EF-1-beta/EF-1-delta family.</text>
</comment>
<evidence type="ECO:0000256" key="3">
    <source>
        <dbReference type="ARBA" id="ARBA00022917"/>
    </source>
</evidence>
<keyword evidence="2" id="KW-0251">Elongation factor</keyword>
<feature type="domain" description="Translation elongation factor EF1B beta/delta subunit guanine nucleotide exchange" evidence="4">
    <location>
        <begin position="68"/>
        <end position="122"/>
    </location>
</feature>
<dbReference type="SUPFAM" id="SSF54984">
    <property type="entry name" value="eEF-1beta-like"/>
    <property type="match status" value="1"/>
</dbReference>
<dbReference type="InterPro" id="IPR014038">
    <property type="entry name" value="EF1B_bsu/dsu_GNE"/>
</dbReference>
<dbReference type="InterPro" id="IPR014717">
    <property type="entry name" value="Transl_elong_EF1B/ribsomal_bS6"/>
</dbReference>
<keyword evidence="5" id="KW-1185">Reference proteome</keyword>
<gene>
    <name evidence="6" type="primary">LOC104782481</name>
</gene>
<accession>A0ABM0YTP9</accession>
<dbReference type="InterPro" id="IPR036219">
    <property type="entry name" value="eEF-1beta-like_sf"/>
</dbReference>
<keyword evidence="3" id="KW-0648">Protein biosynthesis</keyword>
<dbReference type="InterPro" id="IPR049720">
    <property type="entry name" value="EF1B_bsu/dsu"/>
</dbReference>
<dbReference type="Gene3D" id="3.30.70.60">
    <property type="match status" value="1"/>
</dbReference>
<evidence type="ECO:0000256" key="1">
    <source>
        <dbReference type="ARBA" id="ARBA00007411"/>
    </source>
</evidence>
<sequence length="133" mass="15399">MYDDDLFCFDTLVETHIYNCGRVRSVECSNFERCPANDDGDLLDEETEEEMKAAGISGLVLPRYRDYKNTDIKKEEERIRSIQKEGVSWGATKLFNLGYGFVYLRTMFTIIDDRVSLDTIRRKGLGVIPLNRI</sequence>
<proteinExistence type="inferred from homology"/>
<name>A0ABM0YTP9_CAMSA</name>
<protein>
    <submittedName>
        <fullName evidence="6">Elongation factor 1-delta 2-like</fullName>
    </submittedName>
</protein>
<dbReference type="GeneID" id="104782481"/>
<evidence type="ECO:0000313" key="5">
    <source>
        <dbReference type="Proteomes" id="UP000694864"/>
    </source>
</evidence>
<evidence type="ECO:0000259" key="4">
    <source>
        <dbReference type="Pfam" id="PF00736"/>
    </source>
</evidence>
<reference evidence="6" key="2">
    <citation type="submission" date="2025-08" db="UniProtKB">
        <authorList>
            <consortium name="RefSeq"/>
        </authorList>
    </citation>
    <scope>IDENTIFICATION</scope>
    <source>
        <tissue evidence="6">Leaf</tissue>
    </source>
</reference>
<reference evidence="5" key="1">
    <citation type="journal article" date="2014" name="Nat. Commun.">
        <title>The emerging biofuel crop Camelina sativa retains a highly undifferentiated hexaploid genome structure.</title>
        <authorList>
            <person name="Kagale S."/>
            <person name="Koh C."/>
            <person name="Nixon J."/>
            <person name="Bollina V."/>
            <person name="Clarke W.E."/>
            <person name="Tuteja R."/>
            <person name="Spillane C."/>
            <person name="Robinson S.J."/>
            <person name="Links M.G."/>
            <person name="Clarke C."/>
            <person name="Higgins E.E."/>
            <person name="Huebert T."/>
            <person name="Sharpe A.G."/>
            <person name="Parkin I.A."/>
        </authorList>
    </citation>
    <scope>NUCLEOTIDE SEQUENCE [LARGE SCALE GENOMIC DNA]</scope>
    <source>
        <strain evidence="5">cv. DH55</strain>
    </source>
</reference>